<dbReference type="GO" id="GO:0071439">
    <property type="term" value="C:clathrin complex"/>
    <property type="evidence" value="ECO:0007669"/>
    <property type="project" value="EnsemblFungi"/>
</dbReference>
<evidence type="ECO:0000256" key="2">
    <source>
        <dbReference type="ARBA" id="ARBA00005263"/>
    </source>
</evidence>
<keyword evidence="5 6" id="KW-0968">Cytoplasmic vesicle</keyword>
<dbReference type="GeneID" id="11471515"/>
<dbReference type="RefSeq" id="XP_003648319.1">
    <property type="nucleotide sequence ID" value="XM_003648271.1"/>
</dbReference>
<evidence type="ECO:0000256" key="1">
    <source>
        <dbReference type="ARBA" id="ARBA00004180"/>
    </source>
</evidence>
<dbReference type="GO" id="GO:0006886">
    <property type="term" value="P:intracellular protein transport"/>
    <property type="evidence" value="ECO:0007669"/>
    <property type="project" value="InterPro"/>
</dbReference>
<dbReference type="GO" id="GO:0032050">
    <property type="term" value="F:clathrin heavy chain binding"/>
    <property type="evidence" value="ECO:0007669"/>
    <property type="project" value="TreeGrafter"/>
</dbReference>
<dbReference type="GO" id="GO:0030130">
    <property type="term" value="C:clathrin coat of trans-Golgi network vesicle"/>
    <property type="evidence" value="ECO:0007669"/>
    <property type="project" value="InterPro"/>
</dbReference>
<dbReference type="GO" id="GO:0030132">
    <property type="term" value="C:clathrin coat of coated pit"/>
    <property type="evidence" value="ECO:0007669"/>
    <property type="project" value="InterPro"/>
</dbReference>
<dbReference type="PANTHER" id="PTHR10639">
    <property type="entry name" value="CLATHRIN LIGHT CHAIN"/>
    <property type="match status" value="1"/>
</dbReference>
<dbReference type="OMA" id="HIDEFYE"/>
<feature type="region of interest" description="Disordered" evidence="7">
    <location>
        <begin position="1"/>
        <end position="35"/>
    </location>
</feature>
<comment type="similarity">
    <text evidence="2 6">Belongs to the clathrin light chain family.</text>
</comment>
<dbReference type="Pfam" id="PF01086">
    <property type="entry name" value="Clathrin_lg_ch"/>
    <property type="match status" value="1"/>
</dbReference>
<name>G8JXC8_ERECY</name>
<proteinExistence type="inferred from homology"/>
<dbReference type="Proteomes" id="UP000006790">
    <property type="component" value="Chromosome 8"/>
</dbReference>
<dbReference type="KEGG" id="erc:Ecym_8217"/>
<evidence type="ECO:0000256" key="5">
    <source>
        <dbReference type="ARBA" id="ARBA00023329"/>
    </source>
</evidence>
<dbReference type="AlphaFoldDB" id="G8JXC8"/>
<dbReference type="GO" id="GO:0005802">
    <property type="term" value="C:trans-Golgi network"/>
    <property type="evidence" value="ECO:0007669"/>
    <property type="project" value="EnsemblFungi"/>
</dbReference>
<evidence type="ECO:0000256" key="6">
    <source>
        <dbReference type="RuleBase" id="RU363137"/>
    </source>
</evidence>
<sequence>MQESQENWNEEEFGDLRSSKSSSLSDTTEIAEDASEAVRNWKERRRLEIEERDRSDAEIKERLQEEAVKHIDDFYEIYNKKKEQQLEQSKKDAEAFLKEREEFFNQDNTVWDRVMQLINVDDADVVGDRDRSKFKDILLRLQGNQDAPGVISKEA</sequence>
<dbReference type="PANTHER" id="PTHR10639:SF7">
    <property type="entry name" value="CLATHRIN LIGHT CHAIN"/>
    <property type="match status" value="1"/>
</dbReference>
<evidence type="ECO:0000313" key="9">
    <source>
        <dbReference type="Proteomes" id="UP000006790"/>
    </source>
</evidence>
<dbReference type="GO" id="GO:0005198">
    <property type="term" value="F:structural molecule activity"/>
    <property type="evidence" value="ECO:0007669"/>
    <property type="project" value="InterPro"/>
</dbReference>
<accession>G8JXC8</accession>
<evidence type="ECO:0000313" key="8">
    <source>
        <dbReference type="EMBL" id="AET41502.1"/>
    </source>
</evidence>
<organism evidence="8 9">
    <name type="scientific">Eremothecium cymbalariae (strain CBS 270.75 / DBVPG 7215 / KCTC 17166 / NRRL Y-17582)</name>
    <name type="common">Yeast</name>
    <dbReference type="NCBI Taxonomy" id="931890"/>
    <lineage>
        <taxon>Eukaryota</taxon>
        <taxon>Fungi</taxon>
        <taxon>Dikarya</taxon>
        <taxon>Ascomycota</taxon>
        <taxon>Saccharomycotina</taxon>
        <taxon>Saccharomycetes</taxon>
        <taxon>Saccharomycetales</taxon>
        <taxon>Saccharomycetaceae</taxon>
        <taxon>Eremothecium</taxon>
    </lineage>
</organism>
<comment type="function">
    <text evidence="6">Clathrin is the major protein of the polyhedral coat of coated pits and vesicles.</text>
</comment>
<dbReference type="GO" id="GO:0072583">
    <property type="term" value="P:clathrin-dependent endocytosis"/>
    <property type="evidence" value="ECO:0007669"/>
    <property type="project" value="TreeGrafter"/>
</dbReference>
<dbReference type="InParanoid" id="G8JXC8"/>
<gene>
    <name evidence="8" type="ordered locus">Ecym_8217</name>
</gene>
<dbReference type="STRING" id="931890.G8JXC8"/>
<evidence type="ECO:0000256" key="4">
    <source>
        <dbReference type="ARBA" id="ARBA00023176"/>
    </source>
</evidence>
<reference evidence="9" key="1">
    <citation type="journal article" date="2012" name="G3 (Bethesda)">
        <title>Pichia sorbitophila, an interspecies yeast hybrid reveals early steps of genome resolution following polyploidization.</title>
        <authorList>
            <person name="Leh Louis V."/>
            <person name="Despons L."/>
            <person name="Friedrich A."/>
            <person name="Martin T."/>
            <person name="Durrens P."/>
            <person name="Casaregola S."/>
            <person name="Neuveglise C."/>
            <person name="Fairhead C."/>
            <person name="Marck C."/>
            <person name="Cruz J.A."/>
            <person name="Straub M.L."/>
            <person name="Kugler V."/>
            <person name="Sacerdot C."/>
            <person name="Uzunov Z."/>
            <person name="Thierry A."/>
            <person name="Weiss S."/>
            <person name="Bleykasten C."/>
            <person name="De Montigny J."/>
            <person name="Jacques N."/>
            <person name="Jung P."/>
            <person name="Lemaire M."/>
            <person name="Mallet S."/>
            <person name="Morel G."/>
            <person name="Richard G.F."/>
            <person name="Sarkar A."/>
            <person name="Savel G."/>
            <person name="Schacherer J."/>
            <person name="Seret M.L."/>
            <person name="Talla E."/>
            <person name="Samson G."/>
            <person name="Jubin C."/>
            <person name="Poulain J."/>
            <person name="Vacherie B."/>
            <person name="Barbe V."/>
            <person name="Pelletier E."/>
            <person name="Sherman D.J."/>
            <person name="Westhof E."/>
            <person name="Weissenbach J."/>
            <person name="Baret P.V."/>
            <person name="Wincker P."/>
            <person name="Gaillardin C."/>
            <person name="Dujon B."/>
            <person name="Souciet J.L."/>
        </authorList>
    </citation>
    <scope>NUCLEOTIDE SEQUENCE [LARGE SCALE GENOMIC DNA]</scope>
    <source>
        <strain evidence="9">CBS 270.75 / DBVPG 7215 / KCTC 17166 / NRRL Y-17582</strain>
    </source>
</reference>
<keyword evidence="9" id="KW-1185">Reference proteome</keyword>
<dbReference type="GO" id="GO:0045807">
    <property type="term" value="P:positive regulation of endocytosis"/>
    <property type="evidence" value="ECO:0007669"/>
    <property type="project" value="EnsemblFungi"/>
</dbReference>
<comment type="subcellular location">
    <subcellularLocation>
        <location evidence="1 6">Cytoplasmic vesicle membrane</location>
        <topology evidence="1 6">Peripheral membrane protein</topology>
        <orientation evidence="1 6">Cytoplasmic side</orientation>
    </subcellularLocation>
    <subcellularLocation>
        <location evidence="6">Membrane</location>
        <location evidence="6">Coated pit</location>
        <topology evidence="6">Peripheral membrane protein</topology>
        <orientation evidence="6">Cytoplasmic side</orientation>
    </subcellularLocation>
    <text evidence="6">Cytoplasmic face of coated pits and vesicles.</text>
</comment>
<evidence type="ECO:0000256" key="7">
    <source>
        <dbReference type="SAM" id="MobiDB-lite"/>
    </source>
</evidence>
<dbReference type="GO" id="GO:0065003">
    <property type="term" value="P:protein-containing complex assembly"/>
    <property type="evidence" value="ECO:0007669"/>
    <property type="project" value="EnsemblFungi"/>
</dbReference>
<keyword evidence="4 6" id="KW-0168">Coated pit</keyword>
<dbReference type="EMBL" id="CP002504">
    <property type="protein sequence ID" value="AET41502.1"/>
    <property type="molecule type" value="Genomic_DNA"/>
</dbReference>
<dbReference type="eggNOG" id="KOG4031">
    <property type="taxonomic scope" value="Eukaryota"/>
</dbReference>
<evidence type="ECO:0000256" key="3">
    <source>
        <dbReference type="ARBA" id="ARBA00023136"/>
    </source>
</evidence>
<dbReference type="FunCoup" id="G8JXC8">
    <property type="interactions" value="365"/>
</dbReference>
<protein>
    <recommendedName>
        <fullName evidence="6">Clathrin light chain</fullName>
    </recommendedName>
</protein>
<dbReference type="InterPro" id="IPR000996">
    <property type="entry name" value="Clathrin_L-chain"/>
</dbReference>
<keyword evidence="3 6" id="KW-0472">Membrane</keyword>
<dbReference type="HOGENOM" id="CLU_069856_2_0_1"/>